<dbReference type="Gene3D" id="3.10.50.40">
    <property type="match status" value="1"/>
</dbReference>
<dbReference type="PROSITE" id="PS50059">
    <property type="entry name" value="FKBP_PPIASE"/>
    <property type="match status" value="1"/>
</dbReference>
<evidence type="ECO:0000256" key="2">
    <source>
        <dbReference type="ARBA" id="ARBA00006577"/>
    </source>
</evidence>
<dbReference type="RefSeq" id="WP_071893613.1">
    <property type="nucleotide sequence ID" value="NZ_CP018135.1"/>
</dbReference>
<keyword evidence="8" id="KW-0732">Signal</keyword>
<dbReference type="InterPro" id="IPR046357">
    <property type="entry name" value="PPIase_dom_sf"/>
</dbReference>
<reference evidence="10 11" key="1">
    <citation type="submission" date="2016-11" db="EMBL/GenBank/DDBJ databases">
        <title>Genome sequencing of Zhihengliuella aestuarii B18 antagonistic to Plasmodiophora brassicae.</title>
        <authorList>
            <person name="Luo Y."/>
        </authorList>
    </citation>
    <scope>NUCLEOTIDE SEQUENCE [LARGE SCALE GENOMIC DNA]</scope>
    <source>
        <strain evidence="10 11">B18</strain>
    </source>
</reference>
<name>A0A1L2ZL36_9MICC</name>
<proteinExistence type="inferred from homology"/>
<dbReference type="PANTHER" id="PTHR43811">
    <property type="entry name" value="FKBP-TYPE PEPTIDYL-PROLYL CIS-TRANS ISOMERASE FKPA"/>
    <property type="match status" value="1"/>
</dbReference>
<evidence type="ECO:0000256" key="4">
    <source>
        <dbReference type="ARBA" id="ARBA00023110"/>
    </source>
</evidence>
<evidence type="ECO:0000256" key="7">
    <source>
        <dbReference type="SAM" id="MobiDB-lite"/>
    </source>
</evidence>
<dbReference type="PROSITE" id="PS51257">
    <property type="entry name" value="PROKAR_LIPOPROTEIN"/>
    <property type="match status" value="1"/>
</dbReference>
<feature type="domain" description="PPIase FKBP-type" evidence="9">
    <location>
        <begin position="265"/>
        <end position="350"/>
    </location>
</feature>
<feature type="chain" id="PRO_5038556144" description="peptidylprolyl isomerase" evidence="8">
    <location>
        <begin position="21"/>
        <end position="350"/>
    </location>
</feature>
<dbReference type="Proteomes" id="UP000183530">
    <property type="component" value="Chromosome"/>
</dbReference>
<comment type="similarity">
    <text evidence="2">Belongs to the FKBP-type PPIase family.</text>
</comment>
<feature type="region of interest" description="Disordered" evidence="7">
    <location>
        <begin position="140"/>
        <end position="181"/>
    </location>
</feature>
<evidence type="ECO:0000256" key="6">
    <source>
        <dbReference type="PROSITE-ProRule" id="PRU00277"/>
    </source>
</evidence>
<evidence type="ECO:0000256" key="5">
    <source>
        <dbReference type="ARBA" id="ARBA00023235"/>
    </source>
</evidence>
<dbReference type="EMBL" id="CP018135">
    <property type="protein sequence ID" value="APF40135.1"/>
    <property type="molecule type" value="Genomic_DNA"/>
</dbReference>
<evidence type="ECO:0000256" key="1">
    <source>
        <dbReference type="ARBA" id="ARBA00000971"/>
    </source>
</evidence>
<evidence type="ECO:0000256" key="8">
    <source>
        <dbReference type="SAM" id="SignalP"/>
    </source>
</evidence>
<comment type="catalytic activity">
    <reaction evidence="1 6">
        <text>[protein]-peptidylproline (omega=180) = [protein]-peptidylproline (omega=0)</text>
        <dbReference type="Rhea" id="RHEA:16237"/>
        <dbReference type="Rhea" id="RHEA-COMP:10747"/>
        <dbReference type="Rhea" id="RHEA-COMP:10748"/>
        <dbReference type="ChEBI" id="CHEBI:83833"/>
        <dbReference type="ChEBI" id="CHEBI:83834"/>
        <dbReference type="EC" id="5.2.1.8"/>
    </reaction>
</comment>
<feature type="signal peptide" evidence="8">
    <location>
        <begin position="1"/>
        <end position="20"/>
    </location>
</feature>
<dbReference type="EC" id="5.2.1.8" evidence="3 6"/>
<keyword evidence="11" id="KW-1185">Reference proteome</keyword>
<protein>
    <recommendedName>
        <fullName evidence="3 6">peptidylprolyl isomerase</fullName>
        <ecNumber evidence="3 6">5.2.1.8</ecNumber>
    </recommendedName>
</protein>
<evidence type="ECO:0000259" key="9">
    <source>
        <dbReference type="PROSITE" id="PS50059"/>
    </source>
</evidence>
<organism evidence="10 11">
    <name type="scientific">Neomicrococcus aestuarii</name>
    <dbReference type="NCBI Taxonomy" id="556325"/>
    <lineage>
        <taxon>Bacteria</taxon>
        <taxon>Bacillati</taxon>
        <taxon>Actinomycetota</taxon>
        <taxon>Actinomycetes</taxon>
        <taxon>Micrococcales</taxon>
        <taxon>Micrococcaceae</taxon>
        <taxon>Neomicrococcus</taxon>
    </lineage>
</organism>
<evidence type="ECO:0000313" key="11">
    <source>
        <dbReference type="Proteomes" id="UP000183530"/>
    </source>
</evidence>
<dbReference type="STRING" id="556325.BHE16_02840"/>
<dbReference type="Pfam" id="PF00254">
    <property type="entry name" value="FKBP_C"/>
    <property type="match status" value="1"/>
</dbReference>
<dbReference type="OrthoDB" id="25996at2"/>
<dbReference type="AlphaFoldDB" id="A0A1L2ZL36"/>
<keyword evidence="5 6" id="KW-0413">Isomerase</keyword>
<gene>
    <name evidence="10" type="ORF">BHE16_02840</name>
</gene>
<sequence>MRKVLASAVLIGMLSLTACGSQEMQSSGNPTPLNSIEISAEANATTAPEVTFDTPLVATEAGAKVVKNGDGAEIKEGQLVSYKLAGYSTEDGSEIGNTFDQSAQQIELSEMLKTADPEIYEVLVGAKVGSWIAYTRPVESTTTESTESAEASASASESASGSAEASGSGSASASASASDGAAASSSAPAQATQVLIMEVTAVQDAPKKLSEDEVKKLTEEGALPTVNEDSKGTPTITIPEGKDAPADLAVEVLEEGTGDVVATETSTVTANYVGVQWSNGEIFDSSYDRGEATSFGLDQVIPGWTQGLTGLTKGSKVLLTIPSSMAYGESGTSGRPTGPLVFYVEITDVK</sequence>
<dbReference type="SUPFAM" id="SSF54534">
    <property type="entry name" value="FKBP-like"/>
    <property type="match status" value="1"/>
</dbReference>
<evidence type="ECO:0000256" key="3">
    <source>
        <dbReference type="ARBA" id="ARBA00013194"/>
    </source>
</evidence>
<dbReference type="KEGG" id="nae:BHE16_02840"/>
<keyword evidence="4 6" id="KW-0697">Rotamase</keyword>
<accession>A0A1L2ZL36</accession>
<evidence type="ECO:0000313" key="10">
    <source>
        <dbReference type="EMBL" id="APF40135.1"/>
    </source>
</evidence>
<dbReference type="GO" id="GO:0003755">
    <property type="term" value="F:peptidyl-prolyl cis-trans isomerase activity"/>
    <property type="evidence" value="ECO:0007669"/>
    <property type="project" value="UniProtKB-KW"/>
</dbReference>
<dbReference type="InterPro" id="IPR001179">
    <property type="entry name" value="PPIase_FKBP_dom"/>
</dbReference>
<dbReference type="PANTHER" id="PTHR43811:SF19">
    <property type="entry name" value="39 KDA FK506-BINDING NUCLEAR PROTEIN"/>
    <property type="match status" value="1"/>
</dbReference>